<name>A0A804QML2_MAIZE</name>
<proteinExistence type="predicted"/>
<keyword evidence="2" id="KW-1185">Reference proteome</keyword>
<dbReference type="InParanoid" id="A0A804QML2"/>
<reference evidence="1" key="3">
    <citation type="submission" date="2021-05" db="UniProtKB">
        <authorList>
            <consortium name="EnsemblPlants"/>
        </authorList>
    </citation>
    <scope>IDENTIFICATION</scope>
    <source>
        <strain evidence="1">cv. B73</strain>
    </source>
</reference>
<dbReference type="Gramene" id="Zm00001eb338280_T001">
    <property type="protein sequence ID" value="Zm00001eb338280_P001"/>
    <property type="gene ID" value="Zm00001eb338280"/>
</dbReference>
<evidence type="ECO:0000313" key="1">
    <source>
        <dbReference type="EnsemblPlants" id="Zm00001eb338280_P001"/>
    </source>
</evidence>
<dbReference type="AlphaFoldDB" id="A0A804QML2"/>
<evidence type="ECO:0000313" key="2">
    <source>
        <dbReference type="Proteomes" id="UP000007305"/>
    </source>
</evidence>
<reference evidence="1" key="2">
    <citation type="submission" date="2019-07" db="EMBL/GenBank/DDBJ databases">
        <authorList>
            <person name="Seetharam A."/>
            <person name="Woodhouse M."/>
            <person name="Cannon E."/>
        </authorList>
    </citation>
    <scope>NUCLEOTIDE SEQUENCE [LARGE SCALE GENOMIC DNA]</scope>
    <source>
        <strain evidence="1">cv. B73</strain>
    </source>
</reference>
<organism evidence="1 2">
    <name type="scientific">Zea mays</name>
    <name type="common">Maize</name>
    <dbReference type="NCBI Taxonomy" id="4577"/>
    <lineage>
        <taxon>Eukaryota</taxon>
        <taxon>Viridiplantae</taxon>
        <taxon>Streptophyta</taxon>
        <taxon>Embryophyta</taxon>
        <taxon>Tracheophyta</taxon>
        <taxon>Spermatophyta</taxon>
        <taxon>Magnoliopsida</taxon>
        <taxon>Liliopsida</taxon>
        <taxon>Poales</taxon>
        <taxon>Poaceae</taxon>
        <taxon>PACMAD clade</taxon>
        <taxon>Panicoideae</taxon>
        <taxon>Andropogonodae</taxon>
        <taxon>Andropogoneae</taxon>
        <taxon>Tripsacinae</taxon>
        <taxon>Zea</taxon>
    </lineage>
</organism>
<sequence>MMLEMCFGVVHLSRIKVHTPLFWFPKLIGTTRNYRVMSNFPTCLAMQSLVYGAKVEAAIAIGFNDFITYALRGIGFYQKDNMEIKKANGNGTLIPEQIFEKTRRSSR</sequence>
<protein>
    <submittedName>
        <fullName evidence="1">Uncharacterized protein</fullName>
    </submittedName>
</protein>
<dbReference type="EnsemblPlants" id="Zm00001eb338280_T001">
    <property type="protein sequence ID" value="Zm00001eb338280_P001"/>
    <property type="gene ID" value="Zm00001eb338280"/>
</dbReference>
<accession>A0A804QML2</accession>
<dbReference type="Proteomes" id="UP000007305">
    <property type="component" value="Chromosome 8"/>
</dbReference>
<reference evidence="2" key="1">
    <citation type="journal article" date="2009" name="Science">
        <title>The B73 maize genome: complexity, diversity, and dynamics.</title>
        <authorList>
            <person name="Schnable P.S."/>
            <person name="Ware D."/>
            <person name="Fulton R.S."/>
            <person name="Stein J.C."/>
            <person name="Wei F."/>
            <person name="Pasternak S."/>
            <person name="Liang C."/>
            <person name="Zhang J."/>
            <person name="Fulton L."/>
            <person name="Graves T.A."/>
            <person name="Minx P."/>
            <person name="Reily A.D."/>
            <person name="Courtney L."/>
            <person name="Kruchowski S.S."/>
            <person name="Tomlinson C."/>
            <person name="Strong C."/>
            <person name="Delehaunty K."/>
            <person name="Fronick C."/>
            <person name="Courtney B."/>
            <person name="Rock S.M."/>
            <person name="Belter E."/>
            <person name="Du F."/>
            <person name="Kim K."/>
            <person name="Abbott R.M."/>
            <person name="Cotton M."/>
            <person name="Levy A."/>
            <person name="Marchetto P."/>
            <person name="Ochoa K."/>
            <person name="Jackson S.M."/>
            <person name="Gillam B."/>
            <person name="Chen W."/>
            <person name="Yan L."/>
            <person name="Higginbotham J."/>
            <person name="Cardenas M."/>
            <person name="Waligorski J."/>
            <person name="Applebaum E."/>
            <person name="Phelps L."/>
            <person name="Falcone J."/>
            <person name="Kanchi K."/>
            <person name="Thane T."/>
            <person name="Scimone A."/>
            <person name="Thane N."/>
            <person name="Henke J."/>
            <person name="Wang T."/>
            <person name="Ruppert J."/>
            <person name="Shah N."/>
            <person name="Rotter K."/>
            <person name="Hodges J."/>
            <person name="Ingenthron E."/>
            <person name="Cordes M."/>
            <person name="Kohlberg S."/>
            <person name="Sgro J."/>
            <person name="Delgado B."/>
            <person name="Mead K."/>
            <person name="Chinwalla A."/>
            <person name="Leonard S."/>
            <person name="Crouse K."/>
            <person name="Collura K."/>
            <person name="Kudrna D."/>
            <person name="Currie J."/>
            <person name="He R."/>
            <person name="Angelova A."/>
            <person name="Rajasekar S."/>
            <person name="Mueller T."/>
            <person name="Lomeli R."/>
            <person name="Scara G."/>
            <person name="Ko A."/>
            <person name="Delaney K."/>
            <person name="Wissotski M."/>
            <person name="Lopez G."/>
            <person name="Campos D."/>
            <person name="Braidotti M."/>
            <person name="Ashley E."/>
            <person name="Golser W."/>
            <person name="Kim H."/>
            <person name="Lee S."/>
            <person name="Lin J."/>
            <person name="Dujmic Z."/>
            <person name="Kim W."/>
            <person name="Talag J."/>
            <person name="Zuccolo A."/>
            <person name="Fan C."/>
            <person name="Sebastian A."/>
            <person name="Kramer M."/>
            <person name="Spiegel L."/>
            <person name="Nascimento L."/>
            <person name="Zutavern T."/>
            <person name="Miller B."/>
            <person name="Ambroise C."/>
            <person name="Muller S."/>
            <person name="Spooner W."/>
            <person name="Narechania A."/>
            <person name="Ren L."/>
            <person name="Wei S."/>
            <person name="Kumari S."/>
            <person name="Faga B."/>
            <person name="Levy M.J."/>
            <person name="McMahan L."/>
            <person name="Van Buren P."/>
            <person name="Vaughn M.W."/>
            <person name="Ying K."/>
            <person name="Yeh C.-T."/>
            <person name="Emrich S.J."/>
            <person name="Jia Y."/>
            <person name="Kalyanaraman A."/>
            <person name="Hsia A.-P."/>
            <person name="Barbazuk W.B."/>
            <person name="Baucom R.S."/>
            <person name="Brutnell T.P."/>
            <person name="Carpita N.C."/>
            <person name="Chaparro C."/>
            <person name="Chia J.-M."/>
            <person name="Deragon J.-M."/>
            <person name="Estill J.C."/>
            <person name="Fu Y."/>
            <person name="Jeddeloh J.A."/>
            <person name="Han Y."/>
            <person name="Lee H."/>
            <person name="Li P."/>
            <person name="Lisch D.R."/>
            <person name="Liu S."/>
            <person name="Liu Z."/>
            <person name="Nagel D.H."/>
            <person name="McCann M.C."/>
            <person name="SanMiguel P."/>
            <person name="Myers A.M."/>
            <person name="Nettleton D."/>
            <person name="Nguyen J."/>
            <person name="Penning B.W."/>
            <person name="Ponnala L."/>
            <person name="Schneider K.L."/>
            <person name="Schwartz D.C."/>
            <person name="Sharma A."/>
            <person name="Soderlund C."/>
            <person name="Springer N.M."/>
            <person name="Sun Q."/>
            <person name="Wang H."/>
            <person name="Waterman M."/>
            <person name="Westerman R."/>
            <person name="Wolfgruber T.K."/>
            <person name="Yang L."/>
            <person name="Yu Y."/>
            <person name="Zhang L."/>
            <person name="Zhou S."/>
            <person name="Zhu Q."/>
            <person name="Bennetzen J.L."/>
            <person name="Dawe R.K."/>
            <person name="Jiang J."/>
            <person name="Jiang N."/>
            <person name="Presting G.G."/>
            <person name="Wessler S.R."/>
            <person name="Aluru S."/>
            <person name="Martienssen R.A."/>
            <person name="Clifton S.W."/>
            <person name="McCombie W.R."/>
            <person name="Wing R.A."/>
            <person name="Wilson R.K."/>
        </authorList>
    </citation>
    <scope>NUCLEOTIDE SEQUENCE [LARGE SCALE GENOMIC DNA]</scope>
    <source>
        <strain evidence="2">cv. B73</strain>
    </source>
</reference>